<dbReference type="InterPro" id="IPR017745">
    <property type="entry name" value="BcsE"/>
</dbReference>
<sequence length="685" mass="74010">MNETSPDMQGLPPVRLGIQGLPNLTNSMNTGGLYAMIAETPPARFPILAANLASAISDGIPCSVVVPSNPELFVERIRSFGQLDMHALLASGHLGVFEMQDEFPKKMFRFGADSFVRELEQLLDVPDNSYMLFDQADELLALHDVTLALDQIDILRQWYEEHNITALLVFSRATGAQLATIHALMDSLTGMARLSSGKNGLELGFDYWQSPEGTIAGRSYSLLRHESGFYEASSAPLVEAGQAAMRAEGEADLPPPEEDPHFFYMDPELGNLAQQLPGIWQRVDTVVGLVHASQGIRTATLILSFQRDTHIRQLAEAVHTLRLTLGKHARIVVQEKNSSLRYQNEALLLRLGVNLVVHRDVAPNRLPLLIESLRGQVFSRDVNINFEAALGSVLPTRLRGYLAPGRFQREVEVVLGRAETLSIPFALVVARAKDVSGIAPTIAASSISRAGDLVTSDGERYFIFLNACPQAVLLQTLNRILGRPHEDVLDDLRFLVSRDDIQMELGLLTRAAEQGNLPDFSPQMPAQAEPEEPAAPVAPAPQANEPHAPVDTYTQRARPATVAAANPAPAATPASVAPPVSISVSVPVQPVVPPMARPAGIRPAPVPAMAAPAVTASAPATTAPMASPARAAMTPPAQEDATDEQRYSYSGTPVENRFGKREAPRATRRSATSDKKEETTSSANP</sequence>
<feature type="compositionally biased region" description="Low complexity" evidence="1">
    <location>
        <begin position="621"/>
        <end position="637"/>
    </location>
</feature>
<name>A0A6B3SH79_9BURK</name>
<dbReference type="RefSeq" id="WP_163960513.1">
    <property type="nucleotide sequence ID" value="NZ_JAAIVB010000010.1"/>
</dbReference>
<protein>
    <recommendedName>
        <fullName evidence="4">Cellulose biosynthesis protein BcsE</fullName>
    </recommendedName>
</protein>
<feature type="compositionally biased region" description="Basic and acidic residues" evidence="1">
    <location>
        <begin position="657"/>
        <end position="679"/>
    </location>
</feature>
<evidence type="ECO:0000313" key="3">
    <source>
        <dbReference type="Proteomes" id="UP000482155"/>
    </source>
</evidence>
<evidence type="ECO:0008006" key="4">
    <source>
        <dbReference type="Google" id="ProtNLM"/>
    </source>
</evidence>
<keyword evidence="3" id="KW-1185">Reference proteome</keyword>
<dbReference type="Proteomes" id="UP000482155">
    <property type="component" value="Unassembled WGS sequence"/>
</dbReference>
<accession>A0A6B3SH79</accession>
<reference evidence="2 3" key="1">
    <citation type="submission" date="2020-02" db="EMBL/GenBank/DDBJ databases">
        <authorList>
            <person name="Kim M.K."/>
        </authorList>
    </citation>
    <scope>NUCLEOTIDE SEQUENCE [LARGE SCALE GENOMIC DNA]</scope>
    <source>
        <strain evidence="2 3">17J57-3</strain>
    </source>
</reference>
<dbReference type="EMBL" id="JAAIVB010000010">
    <property type="protein sequence ID" value="NEX60018.1"/>
    <property type="molecule type" value="Genomic_DNA"/>
</dbReference>
<organism evidence="2 3">
    <name type="scientific">Noviherbaspirillum galbum</name>
    <dbReference type="NCBI Taxonomy" id="2709383"/>
    <lineage>
        <taxon>Bacteria</taxon>
        <taxon>Pseudomonadati</taxon>
        <taxon>Pseudomonadota</taxon>
        <taxon>Betaproteobacteria</taxon>
        <taxon>Burkholderiales</taxon>
        <taxon>Oxalobacteraceae</taxon>
        <taxon>Noviherbaspirillum</taxon>
    </lineage>
</organism>
<evidence type="ECO:0000256" key="1">
    <source>
        <dbReference type="SAM" id="MobiDB-lite"/>
    </source>
</evidence>
<proteinExistence type="predicted"/>
<feature type="region of interest" description="Disordered" evidence="1">
    <location>
        <begin position="621"/>
        <end position="685"/>
    </location>
</feature>
<dbReference type="AlphaFoldDB" id="A0A6B3SH79"/>
<evidence type="ECO:0000313" key="2">
    <source>
        <dbReference type="EMBL" id="NEX60018.1"/>
    </source>
</evidence>
<dbReference type="GO" id="GO:0035438">
    <property type="term" value="F:cyclic-di-GMP binding"/>
    <property type="evidence" value="ECO:0007669"/>
    <property type="project" value="InterPro"/>
</dbReference>
<comment type="caution">
    <text evidence="2">The sequence shown here is derived from an EMBL/GenBank/DDBJ whole genome shotgun (WGS) entry which is preliminary data.</text>
</comment>
<gene>
    <name evidence="2" type="ORF">G3574_02905</name>
</gene>
<dbReference type="Pfam" id="PF10995">
    <property type="entry name" value="CBP_BcsE"/>
    <property type="match status" value="1"/>
</dbReference>
<feature type="compositionally biased region" description="Low complexity" evidence="1">
    <location>
        <begin position="522"/>
        <end position="543"/>
    </location>
</feature>
<feature type="region of interest" description="Disordered" evidence="1">
    <location>
        <begin position="516"/>
        <end position="549"/>
    </location>
</feature>